<evidence type="ECO:0000313" key="2">
    <source>
        <dbReference type="Proteomes" id="UP000886998"/>
    </source>
</evidence>
<comment type="caution">
    <text evidence="1">The sequence shown here is derived from an EMBL/GenBank/DDBJ whole genome shotgun (WGS) entry which is preliminary data.</text>
</comment>
<proteinExistence type="predicted"/>
<gene>
    <name evidence="1" type="ORF">TNIN_347301</name>
</gene>
<reference evidence="1" key="1">
    <citation type="submission" date="2020-08" db="EMBL/GenBank/DDBJ databases">
        <title>Multicomponent nature underlies the extraordinary mechanical properties of spider dragline silk.</title>
        <authorList>
            <person name="Kono N."/>
            <person name="Nakamura H."/>
            <person name="Mori M."/>
            <person name="Yoshida Y."/>
            <person name="Ohtoshi R."/>
            <person name="Malay A.D."/>
            <person name="Moran D.A.P."/>
            <person name="Tomita M."/>
            <person name="Numata K."/>
            <person name="Arakawa K."/>
        </authorList>
    </citation>
    <scope>NUCLEOTIDE SEQUENCE</scope>
</reference>
<dbReference type="AlphaFoldDB" id="A0A8X6IRQ2"/>
<evidence type="ECO:0000313" key="1">
    <source>
        <dbReference type="EMBL" id="GFS57118.1"/>
    </source>
</evidence>
<name>A0A8X6IRQ2_9ARAC</name>
<dbReference type="Proteomes" id="UP000886998">
    <property type="component" value="Unassembled WGS sequence"/>
</dbReference>
<dbReference type="EMBL" id="BMAV01027196">
    <property type="protein sequence ID" value="GFS57118.1"/>
    <property type="molecule type" value="Genomic_DNA"/>
</dbReference>
<accession>A0A8X6IRQ2</accession>
<sequence length="115" mass="13347">MTTLMSTRNACLFFPLEQEIRSPFFSSSPKKLKLEVKALNRQILFKPKSYSSASKRNPAKYLSEKRLHSLRFLLLRLEKHNDRCRSLQLGLRTHLTFCPLGLPLSNSKQLHLAFS</sequence>
<keyword evidence="2" id="KW-1185">Reference proteome</keyword>
<protein>
    <submittedName>
        <fullName evidence="1">Uncharacterized protein</fullName>
    </submittedName>
</protein>
<organism evidence="1 2">
    <name type="scientific">Trichonephila inaurata madagascariensis</name>
    <dbReference type="NCBI Taxonomy" id="2747483"/>
    <lineage>
        <taxon>Eukaryota</taxon>
        <taxon>Metazoa</taxon>
        <taxon>Ecdysozoa</taxon>
        <taxon>Arthropoda</taxon>
        <taxon>Chelicerata</taxon>
        <taxon>Arachnida</taxon>
        <taxon>Araneae</taxon>
        <taxon>Araneomorphae</taxon>
        <taxon>Entelegynae</taxon>
        <taxon>Araneoidea</taxon>
        <taxon>Nephilidae</taxon>
        <taxon>Trichonephila</taxon>
        <taxon>Trichonephila inaurata</taxon>
    </lineage>
</organism>